<sequence length="160" mass="17809">MVEIPAALEQLAAERGLGPCDHRFRRRVTIFSVLGVFAAAGVVLLLLMLSAAPVVVLALPIWIAWLLVQRRRGGGLYLFTGGFVVVRGWTVPQVVTWDEVEEIRREGMVVTAFQVPVTESSDYHVELKGRVLSVTLDSTYEDFQKAATIMRSRVRRTGAR</sequence>
<dbReference type="AlphaFoldDB" id="A0A1H9DZ16"/>
<gene>
    <name evidence="2" type="ORF">SAMN04488000_10298</name>
</gene>
<evidence type="ECO:0008006" key="4">
    <source>
        <dbReference type="Google" id="ProtNLM"/>
    </source>
</evidence>
<reference evidence="3" key="1">
    <citation type="submission" date="2016-10" db="EMBL/GenBank/DDBJ databases">
        <authorList>
            <person name="Varghese N."/>
            <person name="Submissions S."/>
        </authorList>
    </citation>
    <scope>NUCLEOTIDE SEQUENCE [LARGE SCALE GENOMIC DNA]</scope>
    <source>
        <strain evidence="3">DSM 44437</strain>
    </source>
</reference>
<keyword evidence="1" id="KW-0812">Transmembrane</keyword>
<dbReference type="RefSeq" id="WP_089910823.1">
    <property type="nucleotide sequence ID" value="NZ_FOFV01000002.1"/>
</dbReference>
<keyword evidence="1" id="KW-1133">Transmembrane helix</keyword>
<dbReference type="EMBL" id="FOFV01000002">
    <property type="protein sequence ID" value="SEQ18577.1"/>
    <property type="molecule type" value="Genomic_DNA"/>
</dbReference>
<keyword evidence="3" id="KW-1185">Reference proteome</keyword>
<keyword evidence="1" id="KW-0472">Membrane</keyword>
<dbReference type="Proteomes" id="UP000199503">
    <property type="component" value="Unassembled WGS sequence"/>
</dbReference>
<dbReference type="OrthoDB" id="3626236at2"/>
<evidence type="ECO:0000313" key="2">
    <source>
        <dbReference type="EMBL" id="SEQ18577.1"/>
    </source>
</evidence>
<proteinExistence type="predicted"/>
<feature type="transmembrane region" description="Helical" evidence="1">
    <location>
        <begin position="51"/>
        <end position="68"/>
    </location>
</feature>
<protein>
    <recommendedName>
        <fullName evidence="4">PH domain-containing protein</fullName>
    </recommendedName>
</protein>
<evidence type="ECO:0000256" key="1">
    <source>
        <dbReference type="SAM" id="Phobius"/>
    </source>
</evidence>
<feature type="transmembrane region" description="Helical" evidence="1">
    <location>
        <begin position="28"/>
        <end position="45"/>
    </location>
</feature>
<organism evidence="2 3">
    <name type="scientific">Lentzea albida</name>
    <dbReference type="NCBI Taxonomy" id="65499"/>
    <lineage>
        <taxon>Bacteria</taxon>
        <taxon>Bacillati</taxon>
        <taxon>Actinomycetota</taxon>
        <taxon>Actinomycetes</taxon>
        <taxon>Pseudonocardiales</taxon>
        <taxon>Pseudonocardiaceae</taxon>
        <taxon>Lentzea</taxon>
    </lineage>
</organism>
<dbReference type="STRING" id="65499.SAMN04488000_10298"/>
<accession>A0A1H9DZ16</accession>
<evidence type="ECO:0000313" key="3">
    <source>
        <dbReference type="Proteomes" id="UP000199503"/>
    </source>
</evidence>
<name>A0A1H9DZ16_9PSEU</name>